<reference evidence="4" key="1">
    <citation type="submission" date="2017-09" db="EMBL/GenBank/DDBJ databases">
        <authorList>
            <person name="Varghese N."/>
            <person name="Submissions S."/>
        </authorList>
    </citation>
    <scope>NUCLEOTIDE SEQUENCE [LARGE SCALE GENOMIC DNA]</scope>
    <source>
        <strain evidence="4">CGMCC 1.8913</strain>
    </source>
</reference>
<dbReference type="Proteomes" id="UP000219356">
    <property type="component" value="Unassembled WGS sequence"/>
</dbReference>
<dbReference type="InterPro" id="IPR051933">
    <property type="entry name" value="Resuscitation_pf_RpfB"/>
</dbReference>
<dbReference type="EMBL" id="OBEK01000002">
    <property type="protein sequence ID" value="SNZ10024.1"/>
    <property type="molecule type" value="Genomic_DNA"/>
</dbReference>
<organism evidence="3 4">
    <name type="scientific">Terribacillus aidingensis</name>
    <dbReference type="NCBI Taxonomy" id="586416"/>
    <lineage>
        <taxon>Bacteria</taxon>
        <taxon>Bacillati</taxon>
        <taxon>Bacillota</taxon>
        <taxon>Bacilli</taxon>
        <taxon>Bacillales</taxon>
        <taxon>Bacillaceae</taxon>
        <taxon>Terribacillus</taxon>
    </lineage>
</organism>
<accession>A0A285NKH6</accession>
<dbReference type="CDD" id="cd14667">
    <property type="entry name" value="3D_containing_proteins"/>
    <property type="match status" value="1"/>
</dbReference>
<keyword evidence="1" id="KW-0732">Signal</keyword>
<feature type="compositionally biased region" description="Basic and acidic residues" evidence="2">
    <location>
        <begin position="107"/>
        <end position="122"/>
    </location>
</feature>
<feature type="compositionally biased region" description="Basic and acidic residues" evidence="2">
    <location>
        <begin position="50"/>
        <end position="93"/>
    </location>
</feature>
<evidence type="ECO:0000256" key="2">
    <source>
        <dbReference type="SAM" id="MobiDB-lite"/>
    </source>
</evidence>
<protein>
    <submittedName>
        <fullName evidence="3">3D (Asp-Asp-Asp) domain-containing protein</fullName>
    </submittedName>
</protein>
<dbReference type="PANTHER" id="PTHR39160:SF4">
    <property type="entry name" value="RESUSCITATION-PROMOTING FACTOR RPFB"/>
    <property type="match status" value="1"/>
</dbReference>
<dbReference type="InterPro" id="IPR059180">
    <property type="entry name" value="3D_YorM"/>
</dbReference>
<proteinExistence type="predicted"/>
<dbReference type="AlphaFoldDB" id="A0A285NKH6"/>
<keyword evidence="4" id="KW-1185">Reference proteome</keyword>
<evidence type="ECO:0000313" key="3">
    <source>
        <dbReference type="EMBL" id="SNZ10024.1"/>
    </source>
</evidence>
<gene>
    <name evidence="3" type="ORF">SAMN05421503_1479</name>
</gene>
<feature type="compositionally biased region" description="Basic and acidic residues" evidence="2">
    <location>
        <begin position="32"/>
        <end position="42"/>
    </location>
</feature>
<name>A0A285NKH6_9BACI</name>
<dbReference type="PANTHER" id="PTHR39160">
    <property type="entry name" value="CELL WALL-BINDING PROTEIN YOCH"/>
    <property type="match status" value="1"/>
</dbReference>
<feature type="region of interest" description="Disordered" evidence="2">
    <location>
        <begin position="1"/>
        <end position="93"/>
    </location>
</feature>
<feature type="region of interest" description="Disordered" evidence="2">
    <location>
        <begin position="107"/>
        <end position="127"/>
    </location>
</feature>
<sequence length="227" mass="25328">MGVVGVSLMLPDQELAEHPPPSYLASSMGAEVLEKGSPHKLEQPVPISKMMDEVKRLENEQRLERARKAVEKKRKGEEKRKKEEEEKRKAEQAKLAEVQRRLEEKKKMREGAMNRKSSEKVAQENSSVTMEATAYTNGVESTGKQPGDKAYGITASGKHTQEGLTVACPRSFGIGTWVNIEGIGDRRCDDTGKDIVEGRIDVYMRNLSEAQEFGRKAVKVTILNKEG</sequence>
<evidence type="ECO:0000256" key="1">
    <source>
        <dbReference type="ARBA" id="ARBA00022729"/>
    </source>
</evidence>
<evidence type="ECO:0000313" key="4">
    <source>
        <dbReference type="Proteomes" id="UP000219356"/>
    </source>
</evidence>